<name>A0A482TBG1_HALHI</name>
<organism evidence="2 3">
    <name type="scientific">Haloarcula hispanica</name>
    <dbReference type="NCBI Taxonomy" id="51589"/>
    <lineage>
        <taxon>Archaea</taxon>
        <taxon>Methanobacteriati</taxon>
        <taxon>Methanobacteriota</taxon>
        <taxon>Stenosarchaea group</taxon>
        <taxon>Halobacteria</taxon>
        <taxon>Halobacteriales</taxon>
        <taxon>Haloarculaceae</taxon>
        <taxon>Haloarcula</taxon>
    </lineage>
</organism>
<feature type="region of interest" description="Disordered" evidence="1">
    <location>
        <begin position="74"/>
        <end position="97"/>
    </location>
</feature>
<reference evidence="2 3" key="1">
    <citation type="submission" date="2018-12" db="EMBL/GenBank/DDBJ databases">
        <title>Draft genome sequence of Haloarcula hispinica strain 18.1, an halophilic archaeon isolated from Chott El Jerid of Southern Tunisia.</title>
        <authorList>
            <person name="Najjari A."/>
            <person name="Ben Dhia O."/>
            <person name="Ferjani R."/>
            <person name="Mahjoubi M."/>
            <person name="Sghaier H."/>
            <person name="Elshahed M."/>
            <person name="Ouzari H.I."/>
            <person name="Cherid A."/>
            <person name="Youssef N."/>
        </authorList>
    </citation>
    <scope>NUCLEOTIDE SEQUENCE [LARGE SCALE GENOMIC DNA]</scope>
    <source>
        <strain evidence="2 3">18.1</strain>
    </source>
</reference>
<evidence type="ECO:0000256" key="1">
    <source>
        <dbReference type="SAM" id="MobiDB-lite"/>
    </source>
</evidence>
<evidence type="ECO:0000313" key="3">
    <source>
        <dbReference type="Proteomes" id="UP000293535"/>
    </source>
</evidence>
<proteinExistence type="predicted"/>
<evidence type="ECO:0008006" key="4">
    <source>
        <dbReference type="Google" id="ProtNLM"/>
    </source>
</evidence>
<dbReference type="AlphaFoldDB" id="A0A482TBG1"/>
<dbReference type="RefSeq" id="WP_129755388.1">
    <property type="nucleotide sequence ID" value="NZ_JAFKAA010000002.1"/>
</dbReference>
<dbReference type="Proteomes" id="UP000293535">
    <property type="component" value="Unassembled WGS sequence"/>
</dbReference>
<evidence type="ECO:0000313" key="2">
    <source>
        <dbReference type="EMBL" id="RYJ09935.1"/>
    </source>
</evidence>
<comment type="caution">
    <text evidence="2">The sequence shown here is derived from an EMBL/GenBank/DDBJ whole genome shotgun (WGS) entry which is preliminary data.</text>
</comment>
<gene>
    <name evidence="2" type="ORF">ELS20_07915</name>
</gene>
<accession>A0A482TBG1</accession>
<dbReference type="EMBL" id="RZIG01000002">
    <property type="protein sequence ID" value="RYJ09935.1"/>
    <property type="molecule type" value="Genomic_DNA"/>
</dbReference>
<sequence length="343" mass="37885">MSTNTIDAVRTQNQVAGGVNKDVDLASLDNFQLPRDVTEEFLERAQKEVTILDMADTMALERLEMDVPMFGVPQLSGSTRAEEGTRTSNSANSDGDVAFNATDQQYYILVEPTRDALKNTHYGPDQFGDYIVDQFIQRWFNDVGLIGIRANADSGNLQSIGGAAALDSTWNGWIAIAEGEDTASDRMGLENTAAGDVDTMPSVDMAGSSVDTKMFNDTIQTLDSRYRDPDNFVFLTSPDVVQEYVFSLTEREDPLGSAVIFGDSDITPFSYDVVGVNGWPDSYAMLTDPDNLAFGVFEEMELDQTTDTDKVHENRLHSRNWLEGQFDFQIKQLQAGVLVENIA</sequence>
<protein>
    <recommendedName>
        <fullName evidence="4">Phage major capsid protein</fullName>
    </recommendedName>
</protein>